<keyword evidence="12" id="KW-1185">Reference proteome</keyword>
<evidence type="ECO:0000256" key="8">
    <source>
        <dbReference type="PROSITE-ProRule" id="PRU00221"/>
    </source>
</evidence>
<comment type="subcellular location">
    <subcellularLocation>
        <location evidence="1">Cytoplasm</location>
        <location evidence="1">Cytoskeleton</location>
        <location evidence="1">Cilium axoneme</location>
    </subcellularLocation>
</comment>
<evidence type="ECO:0000256" key="7">
    <source>
        <dbReference type="ARBA" id="ARBA00023273"/>
    </source>
</evidence>
<evidence type="ECO:0000259" key="10">
    <source>
        <dbReference type="Pfam" id="PF23409"/>
    </source>
</evidence>
<dbReference type="InterPro" id="IPR015943">
    <property type="entry name" value="WD40/YVTN_repeat-like_dom_sf"/>
</dbReference>
<comment type="caution">
    <text evidence="11">The sequence shown here is derived from an EMBL/GenBank/DDBJ whole genome shotgun (WGS) entry which is preliminary data.</text>
</comment>
<dbReference type="Proteomes" id="UP000475862">
    <property type="component" value="Unassembled WGS sequence"/>
</dbReference>
<dbReference type="Pfam" id="PF23409">
    <property type="entry name" value="Beta-prop_EML"/>
    <property type="match status" value="1"/>
</dbReference>
<dbReference type="Pfam" id="PF00400">
    <property type="entry name" value="WD40"/>
    <property type="match status" value="3"/>
</dbReference>
<keyword evidence="6" id="KW-0206">Cytoskeleton</keyword>
<proteinExistence type="predicted"/>
<dbReference type="PROSITE" id="PS50294">
    <property type="entry name" value="WD_REPEATS_REGION"/>
    <property type="match status" value="1"/>
</dbReference>
<dbReference type="InterPro" id="IPR055439">
    <property type="entry name" value="Beta-prop_EML_1st"/>
</dbReference>
<protein>
    <recommendedName>
        <fullName evidence="10">EML-like first beta-propeller domain-containing protein</fullName>
    </recommendedName>
</protein>
<dbReference type="PANTHER" id="PTHR14885:SF3">
    <property type="entry name" value="CILIA- AND FLAGELLA-ASSOCIATED PROTEIN 44"/>
    <property type="match status" value="1"/>
</dbReference>
<keyword evidence="2" id="KW-0963">Cytoplasm</keyword>
<feature type="coiled-coil region" evidence="9">
    <location>
        <begin position="1289"/>
        <end position="1316"/>
    </location>
</feature>
<feature type="repeat" description="WD" evidence="8">
    <location>
        <begin position="491"/>
        <end position="532"/>
    </location>
</feature>
<evidence type="ECO:0000256" key="9">
    <source>
        <dbReference type="SAM" id="Coils"/>
    </source>
</evidence>
<evidence type="ECO:0000256" key="4">
    <source>
        <dbReference type="ARBA" id="ARBA00022737"/>
    </source>
</evidence>
<evidence type="ECO:0000256" key="6">
    <source>
        <dbReference type="ARBA" id="ARBA00023212"/>
    </source>
</evidence>
<sequence>MFCSEEYDEHITDETINSHKNNGNNLLKSSDFISKPIKGIKCTIDENILQLHHSFGYDCCSKMFNICAADKNTVVYAAGSYIIMFDINEGKLNFRKCAGNGGIGHIAKNPVLSQIAVGENCTNPLIVVYEWPTFKIISVLKGSAKQQNNWLSYSQNGKYLCSQAGEPDNTLTIWDWKKSKIVLRTKSHNQNVYVCRFSNFLSDHLVTAGSGHLKFWKMAKTFTGLKLQGQFGRFGKTEVSNVIGIFSMPDEKVISSCDWGNILVWNKEFIDIEVTRKFRKPCHSAPIIMFLYSENDELLTSISMDGTIKFWYYRTIDSPDPPENDRVLEMEPSFTISVQDNEGNAKIMGMCKVEDGDHKSNDYFIQDGNGGIWLADIEMVANAKPPKRLAKFHGDIITSLQPSPVGYFIATTSLDGWLHVYDVTNKKLIFTYNFKVPITSSIWLPLKIASSGDIFVIGFQTGILKIVTVPLKKCIEEKELNLTELVEVQSSKPHTSTIRHLSINPSAKILLSGSDDNTIFIYKIKTEPIKLSPIGMFPLPGKVTFIHWKPSEEQMVLISCATGHIVEMKIPASRPPYTTESFLLKLESRIIQTMSIKSELQRQQYFFDLEQKKKENIEKLKIIREKNPDLEIDEMLYFEDSEENEPPKIIIPPLPNPILFAIYTPSEKGIWVSIDGYDAGYLYEYDFNMSGPVINAHIIIPYKNNIPLTVITMFGTDPLTILMGFADGRIRLTNVKVKDVSDFGDYIEYSVHNNKKGRVNMLCFSHDNCMLYTCGDDGNIFSFIFQCNNTIIEKCKSSISKFPQSSILVGEDILTTNEDLKLSLEERKIHKENLKALNFANKEKNKTSCLLNELRDKFKQVIVSNKSLPETLQLSDDYFQLDERINSSLIKEAQSEMNILHLKLAFDYEKSSLGLKYLKNYFIDPILTNKFAVRAISRDVVVKTLYHEVRHNLFSSLVEEFVSKKLKLPKQSLEEIKVPNTIRKRGSTILEKGVHNQIHNVSESEIFLRNVLEEYPSLPKKIQSAIDRFAARRDFENQEILKILNMYNNKPDNNTIEEEVLLKNAWDNIGYMNLKTGSDFKLTENEIVTMEDKFEQYINVKKEVYNLKTTFNEKVLELRLRKISLIQDYKQFKFDVCMIKKELNDPEIKTLLDFPEVILDESIDHGLIDSFEPIVYWDPTDLILKSEKSQMCKNAIFDELTHLENITLNMRKEQLKYRHMCLHRTMLTKINMFDNDLNELDKMRKSVKFQIKFLDLLALTFEEELIILNDFDLVEDEYLQSVSLKIGLQNDKVNQIQSIQEEIKHLNDTINKKANMLLDIQHTFDMEIRNDEFAKYFKKIFKKKLKVPKLKSDDVEDTLSSSSSGGSDESDLEFINESAESFTTMSRVTTFDENVLPIGCDPKLFNITLELRSKRYEIEKTIEDNKKKMDVFNTHLSLTYEEFDTIENELKQNINELEAYRIKKQLKLNEVKTTILINKSQMTKVELLKSCIVLYGNVMQDLTNRVMELKKERREIIYTLKNEKLVAKQFRTEITKMENILKSYKIAIKDEMIKKFKIETDWNFLDEMEMTIISYMIINSKSKAKDAKEYFLREIRLLENKINSQTESIIDLLKWNTYKIKILKDVCGNINKIRQFLTEQKKNNKIFSNPQIKLQNLTLESSFTMELTAIKHTYDTLLKQKQDINEKINMYKCKGKMFPPIVKQSCTKPIQNQVINDRSLVTTPTLEEESEESWTINDEQLTYNMELNVEPKISNLSKQSLSRLTKQSSNYDSFENIDEVYGTNKWTTYYDEVIPPTTETVGGVTEYVFNEMAESENSLSDDNEFNGSLINIHGDNKSKNK</sequence>
<evidence type="ECO:0000313" key="12">
    <source>
        <dbReference type="Proteomes" id="UP000475862"/>
    </source>
</evidence>
<dbReference type="SMART" id="SM00320">
    <property type="entry name" value="WD40"/>
    <property type="match status" value="6"/>
</dbReference>
<evidence type="ECO:0000313" key="11">
    <source>
        <dbReference type="EMBL" id="KAE9541889.1"/>
    </source>
</evidence>
<evidence type="ECO:0000256" key="2">
    <source>
        <dbReference type="ARBA" id="ARBA00022490"/>
    </source>
</evidence>
<name>A0A6G0TZG5_APHGL</name>
<evidence type="ECO:0000256" key="3">
    <source>
        <dbReference type="ARBA" id="ARBA00022574"/>
    </source>
</evidence>
<organism evidence="11 12">
    <name type="scientific">Aphis glycines</name>
    <name type="common">Soybean aphid</name>
    <dbReference type="NCBI Taxonomy" id="307491"/>
    <lineage>
        <taxon>Eukaryota</taxon>
        <taxon>Metazoa</taxon>
        <taxon>Ecdysozoa</taxon>
        <taxon>Arthropoda</taxon>
        <taxon>Hexapoda</taxon>
        <taxon>Insecta</taxon>
        <taxon>Pterygota</taxon>
        <taxon>Neoptera</taxon>
        <taxon>Paraneoptera</taxon>
        <taxon>Hemiptera</taxon>
        <taxon>Sternorrhyncha</taxon>
        <taxon>Aphidomorpha</taxon>
        <taxon>Aphidoidea</taxon>
        <taxon>Aphididae</taxon>
        <taxon>Aphidini</taxon>
        <taxon>Aphis</taxon>
        <taxon>Aphis</taxon>
    </lineage>
</organism>
<gene>
    <name evidence="11" type="ORF">AGLY_003880</name>
</gene>
<dbReference type="EMBL" id="VYZN01000012">
    <property type="protein sequence ID" value="KAE9541889.1"/>
    <property type="molecule type" value="Genomic_DNA"/>
</dbReference>
<feature type="domain" description="EML-like first beta-propeller" evidence="10">
    <location>
        <begin position="120"/>
        <end position="312"/>
    </location>
</feature>
<keyword evidence="7" id="KW-0966">Cell projection</keyword>
<keyword evidence="4" id="KW-0677">Repeat</keyword>
<dbReference type="GO" id="GO:0003341">
    <property type="term" value="P:cilium movement"/>
    <property type="evidence" value="ECO:0007669"/>
    <property type="project" value="UniProtKB-ARBA"/>
</dbReference>
<dbReference type="Gene3D" id="2.130.10.10">
    <property type="entry name" value="YVTN repeat-like/Quinoprotein amine dehydrogenase"/>
    <property type="match status" value="3"/>
</dbReference>
<keyword evidence="5 9" id="KW-0175">Coiled coil</keyword>
<dbReference type="PANTHER" id="PTHR14885">
    <property type="entry name" value="CILIA- AND FLAGELLA-ASSOCIATED PROTEIN 43-RELATED"/>
    <property type="match status" value="1"/>
</dbReference>
<evidence type="ECO:0000256" key="5">
    <source>
        <dbReference type="ARBA" id="ARBA00023054"/>
    </source>
</evidence>
<dbReference type="GO" id="GO:0005930">
    <property type="term" value="C:axoneme"/>
    <property type="evidence" value="ECO:0007669"/>
    <property type="project" value="UniProtKB-SubCell"/>
</dbReference>
<dbReference type="PROSITE" id="PS50082">
    <property type="entry name" value="WD_REPEATS_2"/>
    <property type="match status" value="2"/>
</dbReference>
<keyword evidence="3 8" id="KW-0853">WD repeat</keyword>
<dbReference type="InterPro" id="IPR036322">
    <property type="entry name" value="WD40_repeat_dom_sf"/>
</dbReference>
<feature type="repeat" description="WD" evidence="8">
    <location>
        <begin position="283"/>
        <end position="311"/>
    </location>
</feature>
<evidence type="ECO:0000256" key="1">
    <source>
        <dbReference type="ARBA" id="ARBA00004430"/>
    </source>
</evidence>
<dbReference type="OrthoDB" id="1935234at2759"/>
<dbReference type="SUPFAM" id="SSF50978">
    <property type="entry name" value="WD40 repeat-like"/>
    <property type="match status" value="2"/>
</dbReference>
<accession>A0A6G0TZG5</accession>
<reference evidence="11 12" key="1">
    <citation type="submission" date="2019-08" db="EMBL/GenBank/DDBJ databases">
        <title>The genome of the soybean aphid Biotype 1, its phylome, world population structure and adaptation to the North American continent.</title>
        <authorList>
            <person name="Giordano R."/>
            <person name="Donthu R.K."/>
            <person name="Hernandez A.G."/>
            <person name="Wright C.L."/>
            <person name="Zimin A.V."/>
        </authorList>
    </citation>
    <scope>NUCLEOTIDE SEQUENCE [LARGE SCALE GENOMIC DNA]</scope>
    <source>
        <tissue evidence="11">Whole aphids</tissue>
    </source>
</reference>
<dbReference type="InterPro" id="IPR001680">
    <property type="entry name" value="WD40_rpt"/>
</dbReference>